<dbReference type="PANTHER" id="PTHR46429:SF1">
    <property type="entry name" value="23S RRNA (GUANOSINE-2'-O-)-METHYLTRANSFERASE RLMB"/>
    <property type="match status" value="1"/>
</dbReference>
<evidence type="ECO:0000313" key="5">
    <source>
        <dbReference type="Proteomes" id="UP000823631"/>
    </source>
</evidence>
<keyword evidence="2" id="KW-0808">Transferase</keyword>
<dbReference type="Gene3D" id="3.30.1330.30">
    <property type="match status" value="1"/>
</dbReference>
<feature type="domain" description="RNA 2-O ribose methyltransferase substrate binding" evidence="3">
    <location>
        <begin position="12"/>
        <end position="89"/>
    </location>
</feature>
<dbReference type="Proteomes" id="UP000823631">
    <property type="component" value="Unassembled WGS sequence"/>
</dbReference>
<dbReference type="CDD" id="cd18103">
    <property type="entry name" value="SpoU-like_RlmB"/>
    <property type="match status" value="1"/>
</dbReference>
<keyword evidence="1" id="KW-0489">Methyltransferase</keyword>
<dbReference type="InterPro" id="IPR001537">
    <property type="entry name" value="SpoU_MeTrfase"/>
</dbReference>
<dbReference type="InterPro" id="IPR013123">
    <property type="entry name" value="SpoU_subst-bd"/>
</dbReference>
<evidence type="ECO:0000256" key="1">
    <source>
        <dbReference type="ARBA" id="ARBA00022603"/>
    </source>
</evidence>
<dbReference type="SUPFAM" id="SSF75217">
    <property type="entry name" value="alpha/beta knot"/>
    <property type="match status" value="1"/>
</dbReference>
<dbReference type="Gene3D" id="3.40.1280.10">
    <property type="match status" value="1"/>
</dbReference>
<organism evidence="4 5">
    <name type="scientific">Candidatus Avisuccinivibrio stercorigallinarum</name>
    <dbReference type="NCBI Taxonomy" id="2840704"/>
    <lineage>
        <taxon>Bacteria</taxon>
        <taxon>Pseudomonadati</taxon>
        <taxon>Pseudomonadota</taxon>
        <taxon>Gammaproteobacteria</taxon>
        <taxon>Aeromonadales</taxon>
        <taxon>Succinivibrionaceae</taxon>
        <taxon>Succinivibrionaceae incertae sedis</taxon>
        <taxon>Candidatus Avisuccinivibrio</taxon>
    </lineage>
</organism>
<dbReference type="InterPro" id="IPR029028">
    <property type="entry name" value="Alpha/beta_knot_MTases"/>
</dbReference>
<dbReference type="GO" id="GO:0003723">
    <property type="term" value="F:RNA binding"/>
    <property type="evidence" value="ECO:0007669"/>
    <property type="project" value="InterPro"/>
</dbReference>
<accession>A0A9D9GNU2</accession>
<reference evidence="4" key="1">
    <citation type="submission" date="2020-10" db="EMBL/GenBank/DDBJ databases">
        <authorList>
            <person name="Gilroy R."/>
        </authorList>
    </citation>
    <scope>NUCLEOTIDE SEQUENCE</scope>
    <source>
        <strain evidence="4">17213</strain>
    </source>
</reference>
<dbReference type="Pfam" id="PF00588">
    <property type="entry name" value="SpoU_methylase"/>
    <property type="match status" value="1"/>
</dbReference>
<dbReference type="InterPro" id="IPR029026">
    <property type="entry name" value="tRNA_m1G_MTases_N"/>
</dbReference>
<gene>
    <name evidence="4" type="primary">rlmB</name>
    <name evidence="4" type="ORF">IAB19_03275</name>
</gene>
<comment type="caution">
    <text evidence="4">The sequence shown here is derived from an EMBL/GenBank/DDBJ whole genome shotgun (WGS) entry which is preliminary data.</text>
</comment>
<dbReference type="InterPro" id="IPR004441">
    <property type="entry name" value="rRNA_MeTrfase_TrmH"/>
</dbReference>
<dbReference type="GO" id="GO:0070039">
    <property type="term" value="F:rRNA (guanosine-2'-O-)-methyltransferase activity"/>
    <property type="evidence" value="ECO:0007669"/>
    <property type="project" value="TreeGrafter"/>
</dbReference>
<sequence length="259" mass="27795">MASKAKGRSRELCYGINAVETALENSPESIIAAWVVKGREEDKRISKLLHALDACGVRVQFAQRHFLDEKTDGGVHQGIVLELKARPPKSEHDLEDLLDSEDFDAGHALFLVLDGVTDPHNLGACMRSAWAAGALGVIVPKDKSAALNPAARKAASGAADALPLFSVTNLARVLDLLVDREFKVVGLAGEAEKSLYECELTGPLALIMGSEESGMRRLTREKCTDLAKIPMAQGVESLNVSVAAGISLFEARRQRLAAQ</sequence>
<dbReference type="PANTHER" id="PTHR46429">
    <property type="entry name" value="23S RRNA (GUANOSINE-2'-O-)-METHYLTRANSFERASE RLMB"/>
    <property type="match status" value="1"/>
</dbReference>
<reference evidence="4" key="2">
    <citation type="journal article" date="2021" name="PeerJ">
        <title>Extensive microbial diversity within the chicken gut microbiome revealed by metagenomics and culture.</title>
        <authorList>
            <person name="Gilroy R."/>
            <person name="Ravi A."/>
            <person name="Getino M."/>
            <person name="Pursley I."/>
            <person name="Horton D.L."/>
            <person name="Alikhan N.F."/>
            <person name="Baker D."/>
            <person name="Gharbi K."/>
            <person name="Hall N."/>
            <person name="Watson M."/>
            <person name="Adriaenssens E.M."/>
            <person name="Foster-Nyarko E."/>
            <person name="Jarju S."/>
            <person name="Secka A."/>
            <person name="Antonio M."/>
            <person name="Oren A."/>
            <person name="Chaudhuri R.R."/>
            <person name="La Ragione R."/>
            <person name="Hildebrand F."/>
            <person name="Pallen M.J."/>
        </authorList>
    </citation>
    <scope>NUCLEOTIDE SEQUENCE</scope>
    <source>
        <strain evidence="4">17213</strain>
    </source>
</reference>
<dbReference type="Pfam" id="PF08032">
    <property type="entry name" value="SpoU_sub_bind"/>
    <property type="match status" value="1"/>
</dbReference>
<name>A0A9D9GNU2_9GAMM</name>
<proteinExistence type="predicted"/>
<evidence type="ECO:0000256" key="2">
    <source>
        <dbReference type="ARBA" id="ARBA00022679"/>
    </source>
</evidence>
<dbReference type="AlphaFoldDB" id="A0A9D9GNU2"/>
<dbReference type="SUPFAM" id="SSF55315">
    <property type="entry name" value="L30e-like"/>
    <property type="match status" value="1"/>
</dbReference>
<dbReference type="NCBIfam" id="TIGR00186">
    <property type="entry name" value="rRNA_methyl_3"/>
    <property type="match status" value="1"/>
</dbReference>
<protein>
    <submittedName>
        <fullName evidence="4">23S rRNA (Guanosine(2251)-2'-O)-methyltransferase RlmB</fullName>
    </submittedName>
</protein>
<evidence type="ECO:0000313" key="4">
    <source>
        <dbReference type="EMBL" id="MBO8415387.1"/>
    </source>
</evidence>
<dbReference type="EMBL" id="JADINH010000067">
    <property type="protein sequence ID" value="MBO8415387.1"/>
    <property type="molecule type" value="Genomic_DNA"/>
</dbReference>
<evidence type="ECO:0000259" key="3">
    <source>
        <dbReference type="SMART" id="SM00967"/>
    </source>
</evidence>
<dbReference type="InterPro" id="IPR029064">
    <property type="entry name" value="Ribosomal_eL30-like_sf"/>
</dbReference>
<dbReference type="SMART" id="SM00967">
    <property type="entry name" value="SpoU_sub_bind"/>
    <property type="match status" value="1"/>
</dbReference>
<dbReference type="GO" id="GO:0005829">
    <property type="term" value="C:cytosol"/>
    <property type="evidence" value="ECO:0007669"/>
    <property type="project" value="TreeGrafter"/>
</dbReference>